<dbReference type="AlphaFoldDB" id="A0AAV7QAE9"/>
<feature type="non-terminal residue" evidence="2">
    <location>
        <position position="1"/>
    </location>
</feature>
<sequence length="195" mass="21778">VGERNANKEEENDRKTDTRRHEKEPTSGKQILNVTDYSPESLGVTSRSSTVVLCSVESTVWQRARDDLQLLEPLFCRAPNSSRRQHGKACTSILSQVTGRRPPMMVQPQLSLLNKTARSRGGKPVVMWSCRKGRLDPVGSHGAELEVSGVAPRSTWGRPRQGSERGHEAGRKHTNAKPMKKARGREVQREMIGRC</sequence>
<feature type="compositionally biased region" description="Basic and acidic residues" evidence="1">
    <location>
        <begin position="184"/>
        <end position="195"/>
    </location>
</feature>
<protein>
    <submittedName>
        <fullName evidence="2">Uncharacterized protein</fullName>
    </submittedName>
</protein>
<keyword evidence="3" id="KW-1185">Reference proteome</keyword>
<feature type="compositionally biased region" description="Basic residues" evidence="1">
    <location>
        <begin position="172"/>
        <end position="183"/>
    </location>
</feature>
<comment type="caution">
    <text evidence="2">The sequence shown here is derived from an EMBL/GenBank/DDBJ whole genome shotgun (WGS) entry which is preliminary data.</text>
</comment>
<gene>
    <name evidence="2" type="ORF">NDU88_002982</name>
</gene>
<evidence type="ECO:0000256" key="1">
    <source>
        <dbReference type="SAM" id="MobiDB-lite"/>
    </source>
</evidence>
<organism evidence="2 3">
    <name type="scientific">Pleurodeles waltl</name>
    <name type="common">Iberian ribbed newt</name>
    <dbReference type="NCBI Taxonomy" id="8319"/>
    <lineage>
        <taxon>Eukaryota</taxon>
        <taxon>Metazoa</taxon>
        <taxon>Chordata</taxon>
        <taxon>Craniata</taxon>
        <taxon>Vertebrata</taxon>
        <taxon>Euteleostomi</taxon>
        <taxon>Amphibia</taxon>
        <taxon>Batrachia</taxon>
        <taxon>Caudata</taxon>
        <taxon>Salamandroidea</taxon>
        <taxon>Salamandridae</taxon>
        <taxon>Pleurodelinae</taxon>
        <taxon>Pleurodeles</taxon>
    </lineage>
</organism>
<dbReference type="EMBL" id="JANPWB010000010">
    <property type="protein sequence ID" value="KAJ1136567.1"/>
    <property type="molecule type" value="Genomic_DNA"/>
</dbReference>
<evidence type="ECO:0000313" key="2">
    <source>
        <dbReference type="EMBL" id="KAJ1136567.1"/>
    </source>
</evidence>
<evidence type="ECO:0000313" key="3">
    <source>
        <dbReference type="Proteomes" id="UP001066276"/>
    </source>
</evidence>
<feature type="compositionally biased region" description="Basic and acidic residues" evidence="1">
    <location>
        <begin position="1"/>
        <end position="26"/>
    </location>
</feature>
<dbReference type="Proteomes" id="UP001066276">
    <property type="component" value="Chromosome 6"/>
</dbReference>
<proteinExistence type="predicted"/>
<name>A0AAV7QAE9_PLEWA</name>
<feature type="region of interest" description="Disordered" evidence="1">
    <location>
        <begin position="1"/>
        <end position="34"/>
    </location>
</feature>
<feature type="region of interest" description="Disordered" evidence="1">
    <location>
        <begin position="148"/>
        <end position="195"/>
    </location>
</feature>
<feature type="compositionally biased region" description="Basic and acidic residues" evidence="1">
    <location>
        <begin position="161"/>
        <end position="171"/>
    </location>
</feature>
<accession>A0AAV7QAE9</accession>
<reference evidence="2" key="1">
    <citation type="journal article" date="2022" name="bioRxiv">
        <title>Sequencing and chromosome-scale assembly of the giantPleurodeles waltlgenome.</title>
        <authorList>
            <person name="Brown T."/>
            <person name="Elewa A."/>
            <person name="Iarovenko S."/>
            <person name="Subramanian E."/>
            <person name="Araus A.J."/>
            <person name="Petzold A."/>
            <person name="Susuki M."/>
            <person name="Suzuki K.-i.T."/>
            <person name="Hayashi T."/>
            <person name="Toyoda A."/>
            <person name="Oliveira C."/>
            <person name="Osipova E."/>
            <person name="Leigh N.D."/>
            <person name="Simon A."/>
            <person name="Yun M.H."/>
        </authorList>
    </citation>
    <scope>NUCLEOTIDE SEQUENCE</scope>
    <source>
        <strain evidence="2">20211129_DDA</strain>
        <tissue evidence="2">Liver</tissue>
    </source>
</reference>